<keyword evidence="3" id="KW-1185">Reference proteome</keyword>
<evidence type="ECO:0000256" key="1">
    <source>
        <dbReference type="SAM" id="MobiDB-lite"/>
    </source>
</evidence>
<dbReference type="InParanoid" id="A0A067QV20"/>
<dbReference type="AlphaFoldDB" id="A0A067QV20"/>
<dbReference type="EMBL" id="KK853231">
    <property type="protein sequence ID" value="KDR09622.1"/>
    <property type="molecule type" value="Genomic_DNA"/>
</dbReference>
<feature type="region of interest" description="Disordered" evidence="1">
    <location>
        <begin position="1"/>
        <end position="32"/>
    </location>
</feature>
<sequence>MAESKHSSDEGACWDNSGASMPPLQSGSIPSSPWAVTHHYSTGSHPRRAYGAVTTGDNSVIFVGEACASLALECTTVGIRRMELSWFWFFCE</sequence>
<feature type="compositionally biased region" description="Polar residues" evidence="1">
    <location>
        <begin position="17"/>
        <end position="31"/>
    </location>
</feature>
<evidence type="ECO:0000313" key="2">
    <source>
        <dbReference type="EMBL" id="KDR09622.1"/>
    </source>
</evidence>
<reference evidence="2 3" key="1">
    <citation type="journal article" date="2014" name="Nat. Commun.">
        <title>Molecular traces of alternative social organization in a termite genome.</title>
        <authorList>
            <person name="Terrapon N."/>
            <person name="Li C."/>
            <person name="Robertson H.M."/>
            <person name="Ji L."/>
            <person name="Meng X."/>
            <person name="Booth W."/>
            <person name="Chen Z."/>
            <person name="Childers C.P."/>
            <person name="Glastad K.M."/>
            <person name="Gokhale K."/>
            <person name="Gowin J."/>
            <person name="Gronenberg W."/>
            <person name="Hermansen R.A."/>
            <person name="Hu H."/>
            <person name="Hunt B.G."/>
            <person name="Huylmans A.K."/>
            <person name="Khalil S.M."/>
            <person name="Mitchell R.D."/>
            <person name="Munoz-Torres M.C."/>
            <person name="Mustard J.A."/>
            <person name="Pan H."/>
            <person name="Reese J.T."/>
            <person name="Scharf M.E."/>
            <person name="Sun F."/>
            <person name="Vogel H."/>
            <person name="Xiao J."/>
            <person name="Yang W."/>
            <person name="Yang Z."/>
            <person name="Yang Z."/>
            <person name="Zhou J."/>
            <person name="Zhu J."/>
            <person name="Brent C.S."/>
            <person name="Elsik C.G."/>
            <person name="Goodisman M.A."/>
            <person name="Liberles D.A."/>
            <person name="Roe R.M."/>
            <person name="Vargo E.L."/>
            <person name="Vilcinskas A."/>
            <person name="Wang J."/>
            <person name="Bornberg-Bauer E."/>
            <person name="Korb J."/>
            <person name="Zhang G."/>
            <person name="Liebig J."/>
        </authorList>
    </citation>
    <scope>NUCLEOTIDE SEQUENCE [LARGE SCALE GENOMIC DNA]</scope>
    <source>
        <tissue evidence="2">Whole organism</tissue>
    </source>
</reference>
<protein>
    <submittedName>
        <fullName evidence="2">Uncharacterized protein</fullName>
    </submittedName>
</protein>
<gene>
    <name evidence="2" type="ORF">L798_00415</name>
</gene>
<accession>A0A067QV20</accession>
<organism evidence="2 3">
    <name type="scientific">Zootermopsis nevadensis</name>
    <name type="common">Dampwood termite</name>
    <dbReference type="NCBI Taxonomy" id="136037"/>
    <lineage>
        <taxon>Eukaryota</taxon>
        <taxon>Metazoa</taxon>
        <taxon>Ecdysozoa</taxon>
        <taxon>Arthropoda</taxon>
        <taxon>Hexapoda</taxon>
        <taxon>Insecta</taxon>
        <taxon>Pterygota</taxon>
        <taxon>Neoptera</taxon>
        <taxon>Polyneoptera</taxon>
        <taxon>Dictyoptera</taxon>
        <taxon>Blattodea</taxon>
        <taxon>Blattoidea</taxon>
        <taxon>Termitoidae</taxon>
        <taxon>Termopsidae</taxon>
        <taxon>Zootermopsis</taxon>
    </lineage>
</organism>
<evidence type="ECO:0000313" key="3">
    <source>
        <dbReference type="Proteomes" id="UP000027135"/>
    </source>
</evidence>
<name>A0A067QV20_ZOONE</name>
<proteinExistence type="predicted"/>
<dbReference type="Proteomes" id="UP000027135">
    <property type="component" value="Unassembled WGS sequence"/>
</dbReference>